<organism evidence="2">
    <name type="scientific">Rhizophora mucronata</name>
    <name type="common">Asiatic mangrove</name>
    <dbReference type="NCBI Taxonomy" id="61149"/>
    <lineage>
        <taxon>Eukaryota</taxon>
        <taxon>Viridiplantae</taxon>
        <taxon>Streptophyta</taxon>
        <taxon>Embryophyta</taxon>
        <taxon>Tracheophyta</taxon>
        <taxon>Spermatophyta</taxon>
        <taxon>Magnoliopsida</taxon>
        <taxon>eudicotyledons</taxon>
        <taxon>Gunneridae</taxon>
        <taxon>Pentapetalae</taxon>
        <taxon>rosids</taxon>
        <taxon>fabids</taxon>
        <taxon>Malpighiales</taxon>
        <taxon>Rhizophoraceae</taxon>
        <taxon>Rhizophora</taxon>
    </lineage>
</organism>
<dbReference type="EMBL" id="GGEC01081120">
    <property type="protein sequence ID" value="MBX61604.1"/>
    <property type="molecule type" value="Transcribed_RNA"/>
</dbReference>
<name>A0A2P2Q3S7_RHIMU</name>
<sequence length="63" mass="6749">MSFSTSATMLSPSSSNANPLWAFNCGKSLSIKASMSSRTRQSAQGKLVTLEQSRSTKCDPFVT</sequence>
<proteinExistence type="predicted"/>
<feature type="compositionally biased region" description="Polar residues" evidence="1">
    <location>
        <begin position="34"/>
        <end position="55"/>
    </location>
</feature>
<dbReference type="AlphaFoldDB" id="A0A2P2Q3S7"/>
<evidence type="ECO:0000256" key="1">
    <source>
        <dbReference type="SAM" id="MobiDB-lite"/>
    </source>
</evidence>
<feature type="region of interest" description="Disordered" evidence="1">
    <location>
        <begin position="34"/>
        <end position="63"/>
    </location>
</feature>
<evidence type="ECO:0000313" key="2">
    <source>
        <dbReference type="EMBL" id="MBX61604.1"/>
    </source>
</evidence>
<accession>A0A2P2Q3S7</accession>
<protein>
    <submittedName>
        <fullName evidence="2">Uncharacterized protein</fullName>
    </submittedName>
</protein>
<reference evidence="2" key="1">
    <citation type="submission" date="2018-02" db="EMBL/GenBank/DDBJ databases">
        <title>Rhizophora mucronata_Transcriptome.</title>
        <authorList>
            <person name="Meera S.P."/>
            <person name="Sreeshan A."/>
            <person name="Augustine A."/>
        </authorList>
    </citation>
    <scope>NUCLEOTIDE SEQUENCE</scope>
    <source>
        <tissue evidence="2">Leaf</tissue>
    </source>
</reference>